<dbReference type="EMBL" id="CP047045">
    <property type="protein sequence ID" value="QGZ94046.1"/>
    <property type="molecule type" value="Genomic_DNA"/>
</dbReference>
<dbReference type="GO" id="GO:0016740">
    <property type="term" value="F:transferase activity"/>
    <property type="evidence" value="ECO:0007669"/>
    <property type="project" value="UniProtKB-KW"/>
</dbReference>
<dbReference type="PANTHER" id="PTHR36836">
    <property type="entry name" value="COLANIC ACID BIOSYNTHESIS PROTEIN WCAK"/>
    <property type="match status" value="1"/>
</dbReference>
<reference evidence="3" key="1">
    <citation type="submission" date="2019-12" db="EMBL/GenBank/DDBJ databases">
        <title>Complete genome of Terracaulis silvestris 0127_4.</title>
        <authorList>
            <person name="Vieira S."/>
            <person name="Riedel T."/>
            <person name="Sproer C."/>
            <person name="Pascual J."/>
            <person name="Boedeker C."/>
            <person name="Overmann J."/>
        </authorList>
    </citation>
    <scope>NUCLEOTIDE SEQUENCE [LARGE SCALE GENOMIC DNA]</scope>
    <source>
        <strain evidence="3">0127_4</strain>
    </source>
</reference>
<evidence type="ECO:0000259" key="1">
    <source>
        <dbReference type="Pfam" id="PF04230"/>
    </source>
</evidence>
<evidence type="ECO:0000313" key="3">
    <source>
        <dbReference type="Proteomes" id="UP000431269"/>
    </source>
</evidence>
<proteinExistence type="predicted"/>
<dbReference type="InterPro" id="IPR007345">
    <property type="entry name" value="Polysacch_pyruvyl_Trfase"/>
</dbReference>
<protein>
    <submittedName>
        <fullName evidence="2">Polysaccharide pyruvyl transferase CsaB</fullName>
    </submittedName>
</protein>
<dbReference type="RefSeq" id="WP_158765013.1">
    <property type="nucleotide sequence ID" value="NZ_CP047045.1"/>
</dbReference>
<name>A0A6I6MLG8_9CAUL</name>
<dbReference type="Proteomes" id="UP000431269">
    <property type="component" value="Chromosome"/>
</dbReference>
<dbReference type="PANTHER" id="PTHR36836:SF1">
    <property type="entry name" value="COLANIC ACID BIOSYNTHESIS PROTEIN WCAK"/>
    <property type="match status" value="1"/>
</dbReference>
<sequence length="404" mass="44515">MTIPEVSIALGAAPTHRAMPLRIALIGGFGIGNFGNDASLEAVTAFLRAERPDAELSCICTTPSKTTFAGPVFAAALRPKGVWRWLDMALLRLPSLTVNWFYSLWVLRRFDVILFPGTGVFDDFSDTPLGWPSRLLRWSLAARLRGVRLVFLSVGAGPIVNPVSRFLMKSAAKLAHHRSYRDTDSRTFMQSIGVDEAASSVLPDVAFLLPSPPSPPRAAGGKVTIGVGVMKYSGWRKDDKIYENYVATQARLIRWLEEQGHGVEILVGQTNDWHAVHDIGERLGRSLVDASRQHMGSLHDVMLACASTDVVVASRYHVQIAALQLGRPVISLSYAPKNDALLEQAGLQGFSQDINQVDFELLTRQLEILTREHEHYAAIVAERVSAMRKRLRDALAELDLLGDE</sequence>
<gene>
    <name evidence="2" type="ORF">DSM104635_00862</name>
</gene>
<dbReference type="KEGG" id="tsv:DSM104635_00862"/>
<dbReference type="AlphaFoldDB" id="A0A6I6MLG8"/>
<feature type="domain" description="Polysaccharide pyruvyl transferase" evidence="1">
    <location>
        <begin position="33"/>
        <end position="335"/>
    </location>
</feature>
<evidence type="ECO:0000313" key="2">
    <source>
        <dbReference type="EMBL" id="QGZ94046.1"/>
    </source>
</evidence>
<accession>A0A6I6MLG8</accession>
<keyword evidence="3" id="KW-1185">Reference proteome</keyword>
<organism evidence="2 3">
    <name type="scientific">Terricaulis silvestris</name>
    <dbReference type="NCBI Taxonomy" id="2686094"/>
    <lineage>
        <taxon>Bacteria</taxon>
        <taxon>Pseudomonadati</taxon>
        <taxon>Pseudomonadota</taxon>
        <taxon>Alphaproteobacteria</taxon>
        <taxon>Caulobacterales</taxon>
        <taxon>Caulobacteraceae</taxon>
        <taxon>Terricaulis</taxon>
    </lineage>
</organism>
<keyword evidence="2" id="KW-0808">Transferase</keyword>
<dbReference type="Pfam" id="PF04230">
    <property type="entry name" value="PS_pyruv_trans"/>
    <property type="match status" value="1"/>
</dbReference>